<feature type="domain" description="Enoyl reductase (ER)" evidence="1">
    <location>
        <begin position="14"/>
        <end position="328"/>
    </location>
</feature>
<dbReference type="Pfam" id="PF00107">
    <property type="entry name" value="ADH_zinc_N"/>
    <property type="match status" value="1"/>
</dbReference>
<dbReference type="InterPro" id="IPR011032">
    <property type="entry name" value="GroES-like_sf"/>
</dbReference>
<evidence type="ECO:0000313" key="2">
    <source>
        <dbReference type="EMBL" id="KIW52572.1"/>
    </source>
</evidence>
<name>A0A0D2CRH6_9EURO</name>
<organism evidence="2 3">
    <name type="scientific">Exophiala xenobiotica</name>
    <dbReference type="NCBI Taxonomy" id="348802"/>
    <lineage>
        <taxon>Eukaryota</taxon>
        <taxon>Fungi</taxon>
        <taxon>Dikarya</taxon>
        <taxon>Ascomycota</taxon>
        <taxon>Pezizomycotina</taxon>
        <taxon>Eurotiomycetes</taxon>
        <taxon>Chaetothyriomycetidae</taxon>
        <taxon>Chaetothyriales</taxon>
        <taxon>Herpotrichiellaceae</taxon>
        <taxon>Exophiala</taxon>
    </lineage>
</organism>
<accession>A0A0D2CRH6</accession>
<dbReference type="Proteomes" id="UP000054342">
    <property type="component" value="Unassembled WGS sequence"/>
</dbReference>
<keyword evidence="3" id="KW-1185">Reference proteome</keyword>
<dbReference type="Gene3D" id="3.40.50.720">
    <property type="entry name" value="NAD(P)-binding Rossmann-like Domain"/>
    <property type="match status" value="1"/>
</dbReference>
<dbReference type="PANTHER" id="PTHR43677">
    <property type="entry name" value="SHORT-CHAIN DEHYDROGENASE/REDUCTASE"/>
    <property type="match status" value="1"/>
</dbReference>
<dbReference type="AlphaFoldDB" id="A0A0D2CRH6"/>
<dbReference type="Gene3D" id="3.90.180.10">
    <property type="entry name" value="Medium-chain alcohol dehydrogenases, catalytic domain"/>
    <property type="match status" value="1"/>
</dbReference>
<dbReference type="PANTHER" id="PTHR43677:SF4">
    <property type="entry name" value="QUINONE OXIDOREDUCTASE-LIKE PROTEIN 2"/>
    <property type="match status" value="1"/>
</dbReference>
<dbReference type="GO" id="GO:0005739">
    <property type="term" value="C:mitochondrion"/>
    <property type="evidence" value="ECO:0007669"/>
    <property type="project" value="TreeGrafter"/>
</dbReference>
<dbReference type="SUPFAM" id="SSF51735">
    <property type="entry name" value="NAD(P)-binding Rossmann-fold domains"/>
    <property type="match status" value="1"/>
</dbReference>
<dbReference type="InterPro" id="IPR051397">
    <property type="entry name" value="Zn-ADH-like_protein"/>
</dbReference>
<dbReference type="InterPro" id="IPR036291">
    <property type="entry name" value="NAD(P)-bd_dom_sf"/>
</dbReference>
<evidence type="ECO:0000259" key="1">
    <source>
        <dbReference type="SMART" id="SM00829"/>
    </source>
</evidence>
<sequence>MPTDIEHVSITTFGGPEVVKVTHSSLPDPPLKHVQIKVLYSGFAGSDINMRMGTYPMQKKAPLTPGYCCVGTVHANGPGANKFKVGDQVACLTVYDSEATYTNQPEKYLVPVPAGLDPKSATALVLDWNTAYGMTKGKLSAGDKVFVHGMSGAVGYALMSLAKAAGAEVYGTASARNHQAIRDLGATPFEYRNKDWIQAMKDMGGVQAVYDPLGFESWDESYSILSMKGGVLYGYGGNLASLNGTEQRSTVWPTVKLLAKNLKLCDRRTVFHYISRDQGSFEPNLKELFGMALEGKINVSIKRVLALDDVPTAHKEWTSMTGMGSVVVEIA</sequence>
<dbReference type="OrthoDB" id="203908at2759"/>
<dbReference type="EMBL" id="KN847321">
    <property type="protein sequence ID" value="KIW52572.1"/>
    <property type="molecule type" value="Genomic_DNA"/>
</dbReference>
<dbReference type="InterPro" id="IPR013154">
    <property type="entry name" value="ADH-like_N"/>
</dbReference>
<dbReference type="GeneID" id="25330110"/>
<dbReference type="RefSeq" id="XP_013313156.1">
    <property type="nucleotide sequence ID" value="XM_013457702.1"/>
</dbReference>
<dbReference type="GO" id="GO:0016491">
    <property type="term" value="F:oxidoreductase activity"/>
    <property type="evidence" value="ECO:0007669"/>
    <property type="project" value="InterPro"/>
</dbReference>
<proteinExistence type="predicted"/>
<dbReference type="HOGENOM" id="CLU_026673_3_1_1"/>
<protein>
    <recommendedName>
        <fullName evidence="1">Enoyl reductase (ER) domain-containing protein</fullName>
    </recommendedName>
</protein>
<dbReference type="InterPro" id="IPR020843">
    <property type="entry name" value="ER"/>
</dbReference>
<gene>
    <name evidence="2" type="ORF">PV05_08202</name>
</gene>
<reference evidence="2 3" key="1">
    <citation type="submission" date="2015-01" db="EMBL/GenBank/DDBJ databases">
        <title>The Genome Sequence of Exophiala xenobiotica CBS118157.</title>
        <authorList>
            <consortium name="The Broad Institute Genomics Platform"/>
            <person name="Cuomo C."/>
            <person name="de Hoog S."/>
            <person name="Gorbushina A."/>
            <person name="Stielow B."/>
            <person name="Teixiera M."/>
            <person name="Abouelleil A."/>
            <person name="Chapman S.B."/>
            <person name="Priest M."/>
            <person name="Young S.K."/>
            <person name="Wortman J."/>
            <person name="Nusbaum C."/>
            <person name="Birren B."/>
        </authorList>
    </citation>
    <scope>NUCLEOTIDE SEQUENCE [LARGE SCALE GENOMIC DNA]</scope>
    <source>
        <strain evidence="2 3">CBS 118157</strain>
    </source>
</reference>
<dbReference type="STRING" id="348802.A0A0D2CRH6"/>
<dbReference type="SMART" id="SM00829">
    <property type="entry name" value="PKS_ER"/>
    <property type="match status" value="1"/>
</dbReference>
<evidence type="ECO:0000313" key="3">
    <source>
        <dbReference type="Proteomes" id="UP000054342"/>
    </source>
</evidence>
<dbReference type="SUPFAM" id="SSF50129">
    <property type="entry name" value="GroES-like"/>
    <property type="match status" value="1"/>
</dbReference>
<dbReference type="CDD" id="cd08273">
    <property type="entry name" value="MDR8"/>
    <property type="match status" value="1"/>
</dbReference>
<dbReference type="InterPro" id="IPR013149">
    <property type="entry name" value="ADH-like_C"/>
</dbReference>
<dbReference type="Pfam" id="PF08240">
    <property type="entry name" value="ADH_N"/>
    <property type="match status" value="1"/>
</dbReference>